<geneLocation type="plasmid" evidence="1">
    <name>unnamed1</name>
</geneLocation>
<dbReference type="RefSeq" id="WP_017512995.1">
    <property type="nucleotide sequence ID" value="NZ_CP033968.1"/>
</dbReference>
<dbReference type="Proteomes" id="UP000270411">
    <property type="component" value="Plasmid unnamed1"/>
</dbReference>
<reference evidence="2" key="1">
    <citation type="submission" date="2018-11" db="EMBL/GenBank/DDBJ databases">
        <title>FDA dAtabase for Regulatory Grade micrObial Sequences (FDA-ARGOS): Supporting development and validation of Infectious Disease Dx tests.</title>
        <authorList>
            <person name="Goldberg B."/>
            <person name="Campos J."/>
            <person name="Tallon L."/>
            <person name="Sadzewicz L."/>
            <person name="Zhao X."/>
            <person name="Vavikolanu K."/>
            <person name="Mehta A."/>
            <person name="Aluvathingal J."/>
            <person name="Nadendla S."/>
            <person name="Geyer C."/>
            <person name="Nandy P."/>
            <person name="Yan Y."/>
            <person name="Sichtig H."/>
        </authorList>
    </citation>
    <scope>NUCLEOTIDE SEQUENCE [LARGE SCALE GENOMIC DNA]</scope>
    <source>
        <strain evidence="2">FDAARGOS_614</strain>
        <plasmid evidence="2">unnamed1</plasmid>
    </source>
</reference>
<organism evidence="1 2">
    <name type="scientific">Cupriavidus pauculus</name>
    <dbReference type="NCBI Taxonomy" id="82633"/>
    <lineage>
        <taxon>Bacteria</taxon>
        <taxon>Pseudomonadati</taxon>
        <taxon>Pseudomonadota</taxon>
        <taxon>Betaproteobacteria</taxon>
        <taxon>Burkholderiales</taxon>
        <taxon>Burkholderiaceae</taxon>
        <taxon>Cupriavidus</taxon>
    </lineage>
</organism>
<dbReference type="EMBL" id="CP033968">
    <property type="protein sequence ID" value="AZG12005.1"/>
    <property type="molecule type" value="Genomic_DNA"/>
</dbReference>
<gene>
    <name evidence="1" type="ORF">EHF44_00530</name>
</gene>
<evidence type="ECO:0000313" key="1">
    <source>
        <dbReference type="EMBL" id="AZG12005.1"/>
    </source>
</evidence>
<sequence length="76" mass="8700">MTANGKRVQKFLRNKGFNRISMGSSEARVFDEGGHCYSLVEWDVSPSSDDLRIKVCWLHDMANNYREVQALHGQVI</sequence>
<accession>A0A3G8GVK7</accession>
<evidence type="ECO:0000313" key="2">
    <source>
        <dbReference type="Proteomes" id="UP000270411"/>
    </source>
</evidence>
<dbReference type="AlphaFoldDB" id="A0A3G8GVK7"/>
<dbReference type="GeneID" id="60825092"/>
<dbReference type="OrthoDB" id="9859360at2"/>
<name>A0A3G8GVK7_9BURK</name>
<keyword evidence="1" id="KW-0614">Plasmid</keyword>
<proteinExistence type="predicted"/>
<dbReference type="KEGG" id="cpau:EHF44_00530"/>
<protein>
    <submittedName>
        <fullName evidence="1">Uncharacterized protein</fullName>
    </submittedName>
</protein>